<dbReference type="GO" id="GO:0019441">
    <property type="term" value="P:L-tryptophan catabolic process to kynurenine"/>
    <property type="evidence" value="ECO:0007669"/>
    <property type="project" value="InterPro"/>
</dbReference>
<feature type="compositionally biased region" description="Basic and acidic residues" evidence="9">
    <location>
        <begin position="1634"/>
        <end position="1644"/>
    </location>
</feature>
<comment type="caution">
    <text evidence="11">The sequence shown here is derived from an EMBL/GenBank/DDBJ whole genome shotgun (WGS) entry which is preliminary data.</text>
</comment>
<keyword evidence="5" id="KW-0479">Metal-binding</keyword>
<dbReference type="InterPro" id="IPR001709">
    <property type="entry name" value="Flavoprot_Pyr_Nucl_cyt_Rdtase"/>
</dbReference>
<dbReference type="GO" id="GO:0010181">
    <property type="term" value="F:FMN binding"/>
    <property type="evidence" value="ECO:0007669"/>
    <property type="project" value="TreeGrafter"/>
</dbReference>
<dbReference type="InterPro" id="IPR000898">
    <property type="entry name" value="Indolamine_dOase"/>
</dbReference>
<dbReference type="InterPro" id="IPR036400">
    <property type="entry name" value="Cyt_B5-like_heme/steroid_sf"/>
</dbReference>
<dbReference type="SUPFAM" id="SSF63380">
    <property type="entry name" value="Riboflavin synthase domain-like"/>
    <property type="match status" value="1"/>
</dbReference>
<feature type="compositionally biased region" description="Low complexity" evidence="9">
    <location>
        <begin position="1586"/>
        <end position="1604"/>
    </location>
</feature>
<evidence type="ECO:0000313" key="11">
    <source>
        <dbReference type="EMBL" id="CAE6374681.1"/>
    </source>
</evidence>
<evidence type="ECO:0000256" key="9">
    <source>
        <dbReference type="SAM" id="MobiDB-lite"/>
    </source>
</evidence>
<dbReference type="GO" id="GO:0003958">
    <property type="term" value="F:NADPH-hemoprotein reductase activity"/>
    <property type="evidence" value="ECO:0007669"/>
    <property type="project" value="UniProtKB-EC"/>
</dbReference>
<dbReference type="Gene3D" id="3.10.120.10">
    <property type="entry name" value="Cytochrome b5-like heme/steroid binding domain"/>
    <property type="match status" value="1"/>
</dbReference>
<dbReference type="PROSITE" id="PS50255">
    <property type="entry name" value="CYTOCHROME_B5_2"/>
    <property type="match status" value="1"/>
</dbReference>
<evidence type="ECO:0000256" key="5">
    <source>
        <dbReference type="ARBA" id="ARBA00022723"/>
    </source>
</evidence>
<dbReference type="SUPFAM" id="SSF52343">
    <property type="entry name" value="Ferredoxin reductase-like, C-terminal NADP-linked domain"/>
    <property type="match status" value="1"/>
</dbReference>
<evidence type="ECO:0000256" key="1">
    <source>
        <dbReference type="ARBA" id="ARBA00001974"/>
    </source>
</evidence>
<proteinExistence type="inferred from homology"/>
<dbReference type="Gene3D" id="1.20.990.10">
    <property type="entry name" value="NADPH-cytochrome p450 Reductase, Chain A, domain 3"/>
    <property type="match status" value="1"/>
</dbReference>
<evidence type="ECO:0000256" key="8">
    <source>
        <dbReference type="ARBA" id="ARBA00023797"/>
    </source>
</evidence>
<feature type="region of interest" description="Disordered" evidence="9">
    <location>
        <begin position="1511"/>
        <end position="1671"/>
    </location>
</feature>
<dbReference type="PANTHER" id="PTHR19384">
    <property type="entry name" value="NITRIC OXIDE SYNTHASE-RELATED"/>
    <property type="match status" value="1"/>
</dbReference>
<dbReference type="Proteomes" id="UP000663846">
    <property type="component" value="Unassembled WGS sequence"/>
</dbReference>
<feature type="compositionally biased region" description="Pro residues" evidence="9">
    <location>
        <begin position="1564"/>
        <end position="1584"/>
    </location>
</feature>
<sequence length="1671" mass="183764">MVTSLNSPRSYSSPSPRLASNFRSCYHLTPSKLSLYFSFRLLSSLIRSIMNCPAGGFSQRDGVCPASGAGQRGPRGCAFIGYTLDGPQMLYGSPQGPEAATIVYERERKTIAELLLPEAPPAEKTRPMTNADSLNPSELDVLAMALGAPARRVLQRADALGPRTGWRDGYLSTRHGFCPPDPSAAPIALASSPGRVWSDLCARLPGLVSRGKCREAILALPVISGAQDVIPDAALWAAVVCLGILASTWRYEERNDGHEGLVTGLARSHFLNVSGNKDEDPETKDIPNIITIPLRQICTRLGRPLPYLSQSDVSIYNFKLRDHTSTMPYLERIENMDLRWPVFHDRGEAMFLLCMADSHGCFTPAVDLIATCQERVMERDNEGLLDALIKLKAVVDQLPYVFHKISVNPGSGENFAHPVEWGQRYAKWSAPLSARVPALSGLFLPLFQTMDAFLGRTNFTSFLGIESIHLRAWMPLNIRAFLAAIEHSYSVPEYVRKSGDPRLMGVMDGIVEGYAGERGFMGTHRYKVYGFLEVVAKTGRVETNGNAGAADTIGRPWQQVHRTLAASMLERLEPFRRGVPVAAGSTSTSIASDKQETAPWMSSSPHEWRGTYEECRFQARVIARNSIDDDEVCSTGRVTLDLRNSGLNFTPGDRLAIMPLHSWKVVEKVVGVLGLMNVLDQVVPLTAPGTETWRAYAKHEAEVYRSGTIAPLTVRDILRKGQLSPLTKPTVLAVHALLRTSSVILKVLASSEWPVQGSLGDLLLASIDDVHEDVWNKAFDLEDLKWLPVLVPLEVPRTYSVSKYSVEGLPDSVDLTVSRTEHAVCPVLVAAGAENTIAGVASGFLNPNPLEDYIPHVNLTANSEIDEVLIGVSRPLNFQLPVSAAAPIAMFAGGSGIAPFRSFWQARIASGAVGRNVLFLGVQSRKRFLYKHELRQHVLAGQLELHIAFSRDPNGLVFDPELRDLVEKRMDPRYIDSIIVDQGNYICDLVTSTKMGGLGGSLYICGNLSLYETVMSGLRQALYKYRAVTKESADSLLATAFAERRFMLDVFMTPRTISEKEPMISLSTLAQHTGHRDGKMWIGVHGSVYDVTDFLPIHPGGTLIVAASAGLDASVTFDEVAHTSNPEVMSLLGKYFIGRLQPTPAFQSNDLNDLRSGWVDYLRSCVEGLTTMSFETHSILQDSRIWFQGGLLNIGGVRKFYQFQSRLIQNGFPNLFGTKIHELYFKLTFALASGADEGSLPDLMGAITRAHSSSASITARKAIAEIGEFVGNSASAQAFENGIIAYAHAAIELDIQLLERVRDEICAGLDAFDRVAEVVKSYPGREKQALYKIASVLMQYLERIAERLESYYTDHATLNLYNPNREANPARARWNILRRRIHDGSFFVLTHQIKLTDDLTNSHLARPRTTRNKRETVNFDQVLSQAVSSIATSEKQQQVQLEKHRPEGRREGLAAAHTQRAGVVNSSSSTYEEQSIYSASKRMSTFMQSRLKDIRRLSRARPNFSLEHALAAYGPTSDPAPRSRFTDTESDSGSSVYAQPQSQPAQTRDVQRMRSASRLRSEPSPAPPPNKPLPQPHPSVPPLRIPTRPSPATSSTSSPLESAPGRGLPLRSVRPGSIAESQRKYTRSPASSIDARRAHQRNESLMKLSAGSTIDSEGLSGKNSSSGAGHW</sequence>
<dbReference type="PANTHER" id="PTHR19384:SF17">
    <property type="entry name" value="NADPH--CYTOCHROME P450 REDUCTASE"/>
    <property type="match status" value="1"/>
</dbReference>
<reference evidence="11" key="1">
    <citation type="submission" date="2021-01" db="EMBL/GenBank/DDBJ databases">
        <authorList>
            <person name="Kaushik A."/>
        </authorList>
    </citation>
    <scope>NUCLEOTIDE SEQUENCE</scope>
    <source>
        <strain evidence="11">AG1-1C</strain>
    </source>
</reference>
<keyword evidence="6" id="KW-0274">FAD</keyword>
<dbReference type="GO" id="GO:0016702">
    <property type="term" value="F:oxidoreductase activity, acting on single donors with incorporation of molecular oxygen, incorporation of two atoms of oxygen"/>
    <property type="evidence" value="ECO:0007669"/>
    <property type="project" value="UniProtKB-ARBA"/>
</dbReference>
<dbReference type="Gene3D" id="2.40.30.10">
    <property type="entry name" value="Translation factors"/>
    <property type="match status" value="1"/>
</dbReference>
<evidence type="ECO:0000313" key="12">
    <source>
        <dbReference type="Proteomes" id="UP000663846"/>
    </source>
</evidence>
<dbReference type="Pfam" id="PF00173">
    <property type="entry name" value="Cyt-b5"/>
    <property type="match status" value="1"/>
</dbReference>
<dbReference type="InterPro" id="IPR037217">
    <property type="entry name" value="Trp/Indoleamine_2_3_dOase-like"/>
</dbReference>
<dbReference type="GO" id="GO:0005829">
    <property type="term" value="C:cytosol"/>
    <property type="evidence" value="ECO:0007669"/>
    <property type="project" value="TreeGrafter"/>
</dbReference>
<dbReference type="Pfam" id="PF00175">
    <property type="entry name" value="NAD_binding_1"/>
    <property type="match status" value="1"/>
</dbReference>
<evidence type="ECO:0000256" key="3">
    <source>
        <dbReference type="ARBA" id="ARBA00022617"/>
    </source>
</evidence>
<dbReference type="InterPro" id="IPR017938">
    <property type="entry name" value="Riboflavin_synthase-like_b-brl"/>
</dbReference>
<feature type="compositionally biased region" description="Polar residues" evidence="9">
    <location>
        <begin position="1430"/>
        <end position="1440"/>
    </location>
</feature>
<dbReference type="SMART" id="SM01117">
    <property type="entry name" value="Cyt-b5"/>
    <property type="match status" value="1"/>
</dbReference>
<feature type="region of interest" description="Disordered" evidence="9">
    <location>
        <begin position="1430"/>
        <end position="1472"/>
    </location>
</feature>
<dbReference type="Gene3D" id="3.40.50.80">
    <property type="entry name" value="Nucleotide-binding domain of ferredoxin-NADP reductase (FNR) module"/>
    <property type="match status" value="1"/>
</dbReference>
<dbReference type="Pfam" id="PF01231">
    <property type="entry name" value="IDO"/>
    <property type="match status" value="1"/>
</dbReference>
<evidence type="ECO:0000259" key="10">
    <source>
        <dbReference type="PROSITE" id="PS50255"/>
    </source>
</evidence>
<evidence type="ECO:0000256" key="7">
    <source>
        <dbReference type="ARBA" id="ARBA00023004"/>
    </source>
</evidence>
<feature type="domain" description="Cytochrome b5 heme-binding" evidence="10">
    <location>
        <begin position="1061"/>
        <end position="1141"/>
    </location>
</feature>
<organism evidence="11 12">
    <name type="scientific">Rhizoctonia solani</name>
    <dbReference type="NCBI Taxonomy" id="456999"/>
    <lineage>
        <taxon>Eukaryota</taxon>
        <taxon>Fungi</taxon>
        <taxon>Dikarya</taxon>
        <taxon>Basidiomycota</taxon>
        <taxon>Agaricomycotina</taxon>
        <taxon>Agaricomycetes</taxon>
        <taxon>Cantharellales</taxon>
        <taxon>Ceratobasidiaceae</taxon>
        <taxon>Rhizoctonia</taxon>
    </lineage>
</organism>
<dbReference type="InterPro" id="IPR001199">
    <property type="entry name" value="Cyt_B5-like_heme/steroid-bd"/>
</dbReference>
<dbReference type="InterPro" id="IPR039261">
    <property type="entry name" value="FNR_nucleotide-bd"/>
</dbReference>
<dbReference type="GO" id="GO:0046872">
    <property type="term" value="F:metal ion binding"/>
    <property type="evidence" value="ECO:0007669"/>
    <property type="project" value="UniProtKB-KW"/>
</dbReference>
<keyword evidence="4" id="KW-0285">Flavoprotein</keyword>
<feature type="region of interest" description="Disordered" evidence="9">
    <location>
        <begin position="583"/>
        <end position="605"/>
    </location>
</feature>
<feature type="compositionally biased region" description="Polar residues" evidence="9">
    <location>
        <begin position="1531"/>
        <end position="1548"/>
    </location>
</feature>
<feature type="compositionally biased region" description="Polar residues" evidence="9">
    <location>
        <begin position="1650"/>
        <end position="1671"/>
    </location>
</feature>
<gene>
    <name evidence="11" type="ORF">RDB_LOCUS28593</name>
</gene>
<dbReference type="SUPFAM" id="SSF140959">
    <property type="entry name" value="Indolic compounds 2,3-dioxygenase-like"/>
    <property type="match status" value="1"/>
</dbReference>
<protein>
    <recommendedName>
        <fullName evidence="8">NADPH--hemoprotein reductase</fullName>
        <ecNumber evidence="8">1.6.2.4</ecNumber>
    </recommendedName>
</protein>
<evidence type="ECO:0000256" key="2">
    <source>
        <dbReference type="ARBA" id="ARBA00007119"/>
    </source>
</evidence>
<dbReference type="PRINTS" id="PR00371">
    <property type="entry name" value="FPNCR"/>
</dbReference>
<dbReference type="EMBL" id="CAJMWS010000167">
    <property type="protein sequence ID" value="CAE6374681.1"/>
    <property type="molecule type" value="Genomic_DNA"/>
</dbReference>
<comment type="cofactor">
    <cofactor evidence="1">
        <name>FAD</name>
        <dbReference type="ChEBI" id="CHEBI:57692"/>
    </cofactor>
</comment>
<dbReference type="PROSITE" id="PS00191">
    <property type="entry name" value="CYTOCHROME_B5_1"/>
    <property type="match status" value="1"/>
</dbReference>
<name>A0A8H2WFH9_9AGAM</name>
<feature type="compositionally biased region" description="Basic and acidic residues" evidence="9">
    <location>
        <begin position="1441"/>
        <end position="1452"/>
    </location>
</feature>
<evidence type="ECO:0000256" key="4">
    <source>
        <dbReference type="ARBA" id="ARBA00022630"/>
    </source>
</evidence>
<dbReference type="GO" id="GO:0050660">
    <property type="term" value="F:flavin adenine dinucleotide binding"/>
    <property type="evidence" value="ECO:0007669"/>
    <property type="project" value="TreeGrafter"/>
</dbReference>
<keyword evidence="7" id="KW-0408">Iron</keyword>
<dbReference type="GO" id="GO:0020037">
    <property type="term" value="F:heme binding"/>
    <property type="evidence" value="ECO:0007669"/>
    <property type="project" value="InterPro"/>
</dbReference>
<comment type="similarity">
    <text evidence="2">Belongs to the indoleamine 2,3-dioxygenase family.</text>
</comment>
<accession>A0A8H2WFH9</accession>
<dbReference type="InterPro" id="IPR001433">
    <property type="entry name" value="OxRdtase_FAD/NAD-bd"/>
</dbReference>
<dbReference type="EC" id="1.6.2.4" evidence="8"/>
<dbReference type="InterPro" id="IPR023173">
    <property type="entry name" value="NADPH_Cyt_P450_Rdtase_alpha"/>
</dbReference>
<dbReference type="SUPFAM" id="SSF55856">
    <property type="entry name" value="Cytochrome b5-like heme/steroid binding domain"/>
    <property type="match status" value="1"/>
</dbReference>
<evidence type="ECO:0000256" key="6">
    <source>
        <dbReference type="ARBA" id="ARBA00022827"/>
    </source>
</evidence>
<dbReference type="InterPro" id="IPR018506">
    <property type="entry name" value="Cyt_B5_heme-BS"/>
</dbReference>
<dbReference type="Gene3D" id="1.20.58.480">
    <property type="match status" value="1"/>
</dbReference>
<keyword evidence="3" id="KW-0349">Heme</keyword>